<evidence type="ECO:0008006" key="7">
    <source>
        <dbReference type="Google" id="ProtNLM"/>
    </source>
</evidence>
<comment type="subcellular location">
    <subcellularLocation>
        <location evidence="1">Secreted</location>
    </subcellularLocation>
</comment>
<dbReference type="Pfam" id="PF03022">
    <property type="entry name" value="MRJP"/>
    <property type="match status" value="1"/>
</dbReference>
<dbReference type="GO" id="GO:0005576">
    <property type="term" value="C:extracellular region"/>
    <property type="evidence" value="ECO:0007669"/>
    <property type="project" value="UniProtKB-SubCell"/>
</dbReference>
<organism evidence="5 6">
    <name type="scientific">Oryctes borbonicus</name>
    <dbReference type="NCBI Taxonomy" id="1629725"/>
    <lineage>
        <taxon>Eukaryota</taxon>
        <taxon>Metazoa</taxon>
        <taxon>Ecdysozoa</taxon>
        <taxon>Arthropoda</taxon>
        <taxon>Hexapoda</taxon>
        <taxon>Insecta</taxon>
        <taxon>Pterygota</taxon>
        <taxon>Neoptera</taxon>
        <taxon>Endopterygota</taxon>
        <taxon>Coleoptera</taxon>
        <taxon>Polyphaga</taxon>
        <taxon>Scarabaeiformia</taxon>
        <taxon>Scarabaeidae</taxon>
        <taxon>Dynastinae</taxon>
        <taxon>Oryctes</taxon>
    </lineage>
</organism>
<comment type="similarity">
    <text evidence="2">Belongs to the major royal jelly protein family.</text>
</comment>
<dbReference type="InterPro" id="IPR017996">
    <property type="entry name" value="MRJP/yellow-related"/>
</dbReference>
<evidence type="ECO:0000256" key="2">
    <source>
        <dbReference type="ARBA" id="ARBA00009127"/>
    </source>
</evidence>
<dbReference type="EMBL" id="LJIG01009649">
    <property type="protein sequence ID" value="KRT82657.1"/>
    <property type="molecule type" value="Genomic_DNA"/>
</dbReference>
<evidence type="ECO:0000313" key="5">
    <source>
        <dbReference type="EMBL" id="KRT82657.1"/>
    </source>
</evidence>
<dbReference type="Gene3D" id="2.120.10.30">
    <property type="entry name" value="TolB, C-terminal domain"/>
    <property type="match status" value="1"/>
</dbReference>
<keyword evidence="3" id="KW-0964">Secreted</keyword>
<dbReference type="AlphaFoldDB" id="A0A0T6B5W5"/>
<sequence length="365" mass="40858">MDSPKLNPYPNWEAHALPESPENGTAEIVSPFRIRADRCGRLWVLDTGVAEILGEKKVYSSSQLIIYDLHNDALLRRYDIPSQQTKEASFFANIAVEDHDCQDTYAYLGDLGAPALVVYSWKDNKSWMVTHHYFHIDPLAGDMTVSGINFHWTDGVFGLALSAADQDGFSTLYFHPMTSTNEFSVNTKFLRNESLTDDNFREFKYLGNRGPNAQSSVSFLDQNSGVLFYALVNLNAIACWRTTNPSYTMQSQGRVYMSNITMVFPNDMKVDANGNLWVLSDKLPIFMYSKLNPEEVNFRILTAPVSEAIHGTACDSKLVISNDISDRFLLNSNSINNVDSGRSSACDLNLGISSILSIVIAIFFM</sequence>
<name>A0A0T6B5W5_9SCAR</name>
<reference evidence="5 6" key="1">
    <citation type="submission" date="2015-09" db="EMBL/GenBank/DDBJ databases">
        <title>Draft genome of the scarab beetle Oryctes borbonicus.</title>
        <authorList>
            <person name="Meyer J.M."/>
            <person name="Markov G.V."/>
            <person name="Baskaran P."/>
            <person name="Herrmann M."/>
            <person name="Sommer R.J."/>
            <person name="Roedelsperger C."/>
        </authorList>
    </citation>
    <scope>NUCLEOTIDE SEQUENCE [LARGE SCALE GENOMIC DNA]</scope>
    <source>
        <strain evidence="5">OB123</strain>
        <tissue evidence="5">Whole animal</tissue>
    </source>
</reference>
<dbReference type="PANTHER" id="PTHR10009">
    <property type="entry name" value="PROTEIN YELLOW-RELATED"/>
    <property type="match status" value="1"/>
</dbReference>
<evidence type="ECO:0000256" key="1">
    <source>
        <dbReference type="ARBA" id="ARBA00004613"/>
    </source>
</evidence>
<evidence type="ECO:0000313" key="6">
    <source>
        <dbReference type="Proteomes" id="UP000051574"/>
    </source>
</evidence>
<dbReference type="Proteomes" id="UP000051574">
    <property type="component" value="Unassembled WGS sequence"/>
</dbReference>
<gene>
    <name evidence="5" type="ORF">AMK59_4648</name>
</gene>
<dbReference type="SUPFAM" id="SSF101898">
    <property type="entry name" value="NHL repeat"/>
    <property type="match status" value="1"/>
</dbReference>
<accession>A0A0T6B5W5</accession>
<dbReference type="PANTHER" id="PTHR10009:SF12">
    <property type="entry name" value="LD43175P"/>
    <property type="match status" value="1"/>
</dbReference>
<keyword evidence="4" id="KW-0732">Signal</keyword>
<dbReference type="OrthoDB" id="7776143at2759"/>
<comment type="caution">
    <text evidence="5">The sequence shown here is derived from an EMBL/GenBank/DDBJ whole genome shotgun (WGS) entry which is preliminary data.</text>
</comment>
<protein>
    <recommendedName>
        <fullName evidence="7">Bee-milk protein</fullName>
    </recommendedName>
</protein>
<keyword evidence="6" id="KW-1185">Reference proteome</keyword>
<dbReference type="InterPro" id="IPR011042">
    <property type="entry name" value="6-blade_b-propeller_TolB-like"/>
</dbReference>
<evidence type="ECO:0000256" key="4">
    <source>
        <dbReference type="ARBA" id="ARBA00022729"/>
    </source>
</evidence>
<evidence type="ECO:0000256" key="3">
    <source>
        <dbReference type="ARBA" id="ARBA00022525"/>
    </source>
</evidence>
<proteinExistence type="inferred from homology"/>